<accession>A0AAE1DMR8</accession>
<name>A0AAE1DMR8_9GAST</name>
<dbReference type="Proteomes" id="UP001283361">
    <property type="component" value="Unassembled WGS sequence"/>
</dbReference>
<dbReference type="EMBL" id="JAWDGP010003304">
    <property type="protein sequence ID" value="KAK3775605.1"/>
    <property type="molecule type" value="Genomic_DNA"/>
</dbReference>
<reference evidence="1" key="1">
    <citation type="journal article" date="2023" name="G3 (Bethesda)">
        <title>A reference genome for the long-term kleptoplast-retaining sea slug Elysia crispata morphotype clarki.</title>
        <authorList>
            <person name="Eastman K.E."/>
            <person name="Pendleton A.L."/>
            <person name="Shaikh M.A."/>
            <person name="Suttiyut T."/>
            <person name="Ogas R."/>
            <person name="Tomko P."/>
            <person name="Gavelis G."/>
            <person name="Widhalm J.R."/>
            <person name="Wisecaver J.H."/>
        </authorList>
    </citation>
    <scope>NUCLEOTIDE SEQUENCE</scope>
    <source>
        <strain evidence="1">ECLA1</strain>
    </source>
</reference>
<comment type="caution">
    <text evidence="1">The sequence shown here is derived from an EMBL/GenBank/DDBJ whole genome shotgun (WGS) entry which is preliminary data.</text>
</comment>
<sequence>MRCAHVLSSGSFLRHQLVFFPHYSTFSHDPDHLLCGCGRACDASVQYLVSPTLTSRVAGAAHGRSLFLSSLCGGTIVKLPLVLLFTSCQSW</sequence>
<dbReference type="AlphaFoldDB" id="A0AAE1DMR8"/>
<keyword evidence="2" id="KW-1185">Reference proteome</keyword>
<gene>
    <name evidence="1" type="ORF">RRG08_020793</name>
</gene>
<evidence type="ECO:0000313" key="1">
    <source>
        <dbReference type="EMBL" id="KAK3775605.1"/>
    </source>
</evidence>
<protein>
    <submittedName>
        <fullName evidence="1">Uncharacterized protein</fullName>
    </submittedName>
</protein>
<proteinExistence type="predicted"/>
<evidence type="ECO:0000313" key="2">
    <source>
        <dbReference type="Proteomes" id="UP001283361"/>
    </source>
</evidence>
<organism evidence="1 2">
    <name type="scientific">Elysia crispata</name>
    <name type="common">lettuce slug</name>
    <dbReference type="NCBI Taxonomy" id="231223"/>
    <lineage>
        <taxon>Eukaryota</taxon>
        <taxon>Metazoa</taxon>
        <taxon>Spiralia</taxon>
        <taxon>Lophotrochozoa</taxon>
        <taxon>Mollusca</taxon>
        <taxon>Gastropoda</taxon>
        <taxon>Heterobranchia</taxon>
        <taxon>Euthyneura</taxon>
        <taxon>Panpulmonata</taxon>
        <taxon>Sacoglossa</taxon>
        <taxon>Placobranchoidea</taxon>
        <taxon>Plakobranchidae</taxon>
        <taxon>Elysia</taxon>
    </lineage>
</organism>